<dbReference type="Pfam" id="PF13302">
    <property type="entry name" value="Acetyltransf_3"/>
    <property type="match status" value="1"/>
</dbReference>
<organism evidence="2 3">
    <name type="scientific">Sodalis ligni</name>
    <dbReference type="NCBI Taxonomy" id="2697027"/>
    <lineage>
        <taxon>Bacteria</taxon>
        <taxon>Pseudomonadati</taxon>
        <taxon>Pseudomonadota</taxon>
        <taxon>Gammaproteobacteria</taxon>
        <taxon>Enterobacterales</taxon>
        <taxon>Bruguierivoracaceae</taxon>
        <taxon>Sodalis</taxon>
    </lineage>
</organism>
<accession>A0A4R1NIB6</accession>
<dbReference type="GO" id="GO:0005737">
    <property type="term" value="C:cytoplasm"/>
    <property type="evidence" value="ECO:0007669"/>
    <property type="project" value="TreeGrafter"/>
</dbReference>
<sequence>MPAVNQYDQPLGDALPDWQSRERPEKRILTGRFCRLEPLSLKHSAALFNAWHSINDERDWTYFSIARPATQSACDTLIAGNAASGDPMHYAVIDLTTGLAVGTVALMRIDPANGVLEIGWVNWSPLMKRSVCGTEALFLLLNYTFDTLGYRRCEWKCHSLNQASALAAKRLGFQYEGTFRQAVVNKGHNRDTCWYSIIDKEWPAISRALQGWLRADNFTAVGGQKRRLGDFMAARSGS</sequence>
<protein>
    <submittedName>
        <fullName evidence="2">RimJ/RimL family protein N-acetyltransferase</fullName>
    </submittedName>
</protein>
<keyword evidence="3" id="KW-1185">Reference proteome</keyword>
<comment type="caution">
    <text evidence="2">The sequence shown here is derived from an EMBL/GenBank/DDBJ whole genome shotgun (WGS) entry which is preliminary data.</text>
</comment>
<dbReference type="RefSeq" id="WP_132923273.1">
    <property type="nucleotide sequence ID" value="NZ_SJOI01000001.1"/>
</dbReference>
<reference evidence="2 3" key="1">
    <citation type="submission" date="2019-02" db="EMBL/GenBank/DDBJ databases">
        <title>Investigation of anaerobic lignin degradation for improved lignocellulosic biofuels.</title>
        <authorList>
            <person name="Deangelis K."/>
        </authorList>
    </citation>
    <scope>NUCLEOTIDE SEQUENCE [LARGE SCALE GENOMIC DNA]</scope>
    <source>
        <strain evidence="2 3">159R</strain>
    </source>
</reference>
<dbReference type="SUPFAM" id="SSF55729">
    <property type="entry name" value="Acyl-CoA N-acyltransferases (Nat)"/>
    <property type="match status" value="1"/>
</dbReference>
<dbReference type="GO" id="GO:1990189">
    <property type="term" value="F:protein N-terminal-serine acetyltransferase activity"/>
    <property type="evidence" value="ECO:0007669"/>
    <property type="project" value="TreeGrafter"/>
</dbReference>
<evidence type="ECO:0000313" key="3">
    <source>
        <dbReference type="Proteomes" id="UP000294555"/>
    </source>
</evidence>
<dbReference type="AlphaFoldDB" id="A0A4R1NIB6"/>
<dbReference type="EMBL" id="SJOI01000001">
    <property type="protein sequence ID" value="TCL04486.1"/>
    <property type="molecule type" value="Genomic_DNA"/>
</dbReference>
<dbReference type="GO" id="GO:0008999">
    <property type="term" value="F:protein-N-terminal-alanine acetyltransferase activity"/>
    <property type="evidence" value="ECO:0007669"/>
    <property type="project" value="TreeGrafter"/>
</dbReference>
<dbReference type="Gene3D" id="3.40.630.30">
    <property type="match status" value="1"/>
</dbReference>
<dbReference type="PANTHER" id="PTHR43441:SF2">
    <property type="entry name" value="FAMILY ACETYLTRANSFERASE, PUTATIVE (AFU_ORTHOLOGUE AFUA_7G00850)-RELATED"/>
    <property type="match status" value="1"/>
</dbReference>
<feature type="domain" description="N-acetyltransferase" evidence="1">
    <location>
        <begin position="35"/>
        <end position="174"/>
    </location>
</feature>
<name>A0A4R1NIB6_9GAMM</name>
<evidence type="ECO:0000313" key="2">
    <source>
        <dbReference type="EMBL" id="TCL04486.1"/>
    </source>
</evidence>
<dbReference type="InterPro" id="IPR016181">
    <property type="entry name" value="Acyl_CoA_acyltransferase"/>
</dbReference>
<evidence type="ECO:0000259" key="1">
    <source>
        <dbReference type="Pfam" id="PF13302"/>
    </source>
</evidence>
<dbReference type="InterPro" id="IPR000182">
    <property type="entry name" value="GNAT_dom"/>
</dbReference>
<keyword evidence="2" id="KW-0808">Transferase</keyword>
<dbReference type="Proteomes" id="UP000294555">
    <property type="component" value="Unassembled WGS sequence"/>
</dbReference>
<dbReference type="InterPro" id="IPR051908">
    <property type="entry name" value="Ribosomal_N-acetyltransferase"/>
</dbReference>
<dbReference type="PANTHER" id="PTHR43441">
    <property type="entry name" value="RIBOSOMAL-PROTEIN-SERINE ACETYLTRANSFERASE"/>
    <property type="match status" value="1"/>
</dbReference>
<dbReference type="FunFam" id="3.40.630.30:FF:000047">
    <property type="entry name" value="Acetyltransferase, GNAT family"/>
    <property type="match status" value="1"/>
</dbReference>
<proteinExistence type="predicted"/>
<gene>
    <name evidence="2" type="ORF">EZJ58_2609</name>
</gene>
<dbReference type="OrthoDB" id="5295305at2"/>